<accession>A0AAW7T3S6</accession>
<reference evidence="1" key="1">
    <citation type="submission" date="2023-07" db="EMBL/GenBank/DDBJ databases">
        <title>A collection of bacterial strains from the Burkholderia cepacia Research Laboratory and Repository.</title>
        <authorList>
            <person name="Lipuma J."/>
            <person name="Spilker T."/>
            <person name="Caverly L."/>
        </authorList>
    </citation>
    <scope>NUCLEOTIDE SEQUENCE</scope>
    <source>
        <strain evidence="1">AU44268</strain>
    </source>
</reference>
<dbReference type="EMBL" id="JAUJRV010000006">
    <property type="protein sequence ID" value="MDN7795483.1"/>
    <property type="molecule type" value="Genomic_DNA"/>
</dbReference>
<dbReference type="AlphaFoldDB" id="A0AAW7T3S6"/>
<sequence length="151" mass="17379">MKLDAVEPRYVEFVPKALEPGVLYISEKYKTASHLCACGCGEKVVTPLSPVEWQLRNDDGFVSLHPSIGNWNYACRSHYWIRRNRIAWSGGMTQQQIARVQARDRADKARYVAALNREKDEAARTENVTIKTSSSLIQRLWAALQRWWRGN</sequence>
<proteinExistence type="predicted"/>
<evidence type="ECO:0000313" key="2">
    <source>
        <dbReference type="Proteomes" id="UP001171620"/>
    </source>
</evidence>
<dbReference type="InterPro" id="IPR045384">
    <property type="entry name" value="DUF6527"/>
</dbReference>
<name>A0AAW7T3S6_BURVI</name>
<protein>
    <submittedName>
        <fullName evidence="1">DUF6527 family protein</fullName>
    </submittedName>
</protein>
<organism evidence="1 2">
    <name type="scientific">Burkholderia vietnamiensis</name>
    <dbReference type="NCBI Taxonomy" id="60552"/>
    <lineage>
        <taxon>Bacteria</taxon>
        <taxon>Pseudomonadati</taxon>
        <taxon>Pseudomonadota</taxon>
        <taxon>Betaproteobacteria</taxon>
        <taxon>Burkholderiales</taxon>
        <taxon>Burkholderiaceae</taxon>
        <taxon>Burkholderia</taxon>
        <taxon>Burkholderia cepacia complex</taxon>
    </lineage>
</organism>
<comment type="caution">
    <text evidence="1">The sequence shown here is derived from an EMBL/GenBank/DDBJ whole genome shotgun (WGS) entry which is preliminary data.</text>
</comment>
<dbReference type="RefSeq" id="WP_301788443.1">
    <property type="nucleotide sequence ID" value="NZ_JAUJRV010000006.1"/>
</dbReference>
<gene>
    <name evidence="1" type="ORF">QZM33_11115</name>
</gene>
<evidence type="ECO:0000313" key="1">
    <source>
        <dbReference type="EMBL" id="MDN7795483.1"/>
    </source>
</evidence>
<dbReference type="Pfam" id="PF20137">
    <property type="entry name" value="BubE"/>
    <property type="match status" value="1"/>
</dbReference>
<dbReference type="Proteomes" id="UP001171620">
    <property type="component" value="Unassembled WGS sequence"/>
</dbReference>